<accession>A0AAV2N112</accession>
<comment type="similarity">
    <text evidence="2 7">Belongs to the proteasome subunit S2 family.</text>
</comment>
<dbReference type="PIRSF" id="PIRSF015965">
    <property type="entry name" value="26S_Psome_Rpn1"/>
    <property type="match status" value="1"/>
</dbReference>
<dbReference type="GO" id="GO:0043161">
    <property type="term" value="P:proteasome-mediated ubiquitin-dependent protein catabolic process"/>
    <property type="evidence" value="ECO:0007669"/>
    <property type="project" value="TreeGrafter"/>
</dbReference>
<dbReference type="InterPro" id="IPR011989">
    <property type="entry name" value="ARM-like"/>
</dbReference>
<reference evidence="11 12" key="1">
    <citation type="submission" date="2024-04" db="EMBL/GenBank/DDBJ databases">
        <authorList>
            <consortium name="Molecular Ecology Group"/>
        </authorList>
    </citation>
    <scope>NUCLEOTIDE SEQUENCE [LARGE SCALE GENOMIC DNA]</scope>
</reference>
<evidence type="ECO:0000256" key="2">
    <source>
        <dbReference type="ARBA" id="ARBA00005460"/>
    </source>
</evidence>
<feature type="domain" description="26S proteasome non-ATPase regulatory subunit RPN1 C-terminal" evidence="10">
    <location>
        <begin position="840"/>
        <end position="890"/>
    </location>
</feature>
<dbReference type="GO" id="GO:0005634">
    <property type="term" value="C:nucleus"/>
    <property type="evidence" value="ECO:0007669"/>
    <property type="project" value="TreeGrafter"/>
</dbReference>
<dbReference type="Pfam" id="PF01851">
    <property type="entry name" value="PC_rep"/>
    <property type="match status" value="3"/>
</dbReference>
<dbReference type="GO" id="GO:0030234">
    <property type="term" value="F:enzyme regulator activity"/>
    <property type="evidence" value="ECO:0007669"/>
    <property type="project" value="UniProtKB-UniRule"/>
</dbReference>
<evidence type="ECO:0000256" key="6">
    <source>
        <dbReference type="ARBA" id="ARBA00046857"/>
    </source>
</evidence>
<evidence type="ECO:0000259" key="9">
    <source>
        <dbReference type="Pfam" id="PF17781"/>
    </source>
</evidence>
<name>A0AAV2N112_9HYME</name>
<evidence type="ECO:0000256" key="7">
    <source>
        <dbReference type="PIRNR" id="PIRNR015965"/>
    </source>
</evidence>
<feature type="compositionally biased region" description="Polar residues" evidence="8">
    <location>
        <begin position="591"/>
        <end position="619"/>
    </location>
</feature>
<protein>
    <recommendedName>
        <fullName evidence="3 7">26S proteasome non-ATPase regulatory subunit 2</fullName>
    </recommendedName>
</protein>
<dbReference type="InterPro" id="IPR016024">
    <property type="entry name" value="ARM-type_fold"/>
</dbReference>
<feature type="region of interest" description="Disordered" evidence="8">
    <location>
        <begin position="591"/>
        <end position="635"/>
    </location>
</feature>
<feature type="domain" description="RPN1 N-terminal" evidence="9">
    <location>
        <begin position="26"/>
        <end position="324"/>
    </location>
</feature>
<evidence type="ECO:0000256" key="5">
    <source>
        <dbReference type="ARBA" id="ARBA00022942"/>
    </source>
</evidence>
<dbReference type="Proteomes" id="UP001497644">
    <property type="component" value="Chromosome 1"/>
</dbReference>
<comment type="function">
    <text evidence="1">Binds to the intracellular domain of tumor necrosis factor type 1 receptor. The binding domain of TRAP1 and TRAP2 resides outside the death domain of TNFR1.</text>
</comment>
<comment type="function">
    <text evidence="7">Component of the 26S proteasome, a multiprotein complex involved in the ATP-dependent degradation of ubiquitinated proteins. This complex plays a key role in the maintenance of protein homeostasis by removing misfolded or damaged proteins, which could impair cellular functions, and by removing proteins whose functions are no longer required. Therefore, the proteasome participates in numerous cellular processes, including cell cycle progression, apoptosis, or DNA damage repair.</text>
</comment>
<dbReference type="PANTHER" id="PTHR10943">
    <property type="entry name" value="26S PROTEASOME NON-ATPASE REGULATORY SUBUNIT"/>
    <property type="match status" value="1"/>
</dbReference>
<organism evidence="11 12">
    <name type="scientific">Lasius platythorax</name>
    <dbReference type="NCBI Taxonomy" id="488582"/>
    <lineage>
        <taxon>Eukaryota</taxon>
        <taxon>Metazoa</taxon>
        <taxon>Ecdysozoa</taxon>
        <taxon>Arthropoda</taxon>
        <taxon>Hexapoda</taxon>
        <taxon>Insecta</taxon>
        <taxon>Pterygota</taxon>
        <taxon>Neoptera</taxon>
        <taxon>Endopterygota</taxon>
        <taxon>Hymenoptera</taxon>
        <taxon>Apocrita</taxon>
        <taxon>Aculeata</taxon>
        <taxon>Formicoidea</taxon>
        <taxon>Formicidae</taxon>
        <taxon>Formicinae</taxon>
        <taxon>Lasius</taxon>
        <taxon>Lasius</taxon>
    </lineage>
</organism>
<dbReference type="GO" id="GO:0008540">
    <property type="term" value="C:proteasome regulatory particle, base subcomplex"/>
    <property type="evidence" value="ECO:0007669"/>
    <property type="project" value="UniProtKB-UniRule"/>
</dbReference>
<dbReference type="EMBL" id="OZ034824">
    <property type="protein sequence ID" value="CAL1673434.1"/>
    <property type="molecule type" value="Genomic_DNA"/>
</dbReference>
<dbReference type="SUPFAM" id="SSF48371">
    <property type="entry name" value="ARM repeat"/>
    <property type="match status" value="1"/>
</dbReference>
<dbReference type="GO" id="GO:0034515">
    <property type="term" value="C:proteasome storage granule"/>
    <property type="evidence" value="ECO:0007669"/>
    <property type="project" value="TreeGrafter"/>
</dbReference>
<feature type="compositionally biased region" description="Basic and acidic residues" evidence="8">
    <location>
        <begin position="620"/>
        <end position="635"/>
    </location>
</feature>
<dbReference type="PANTHER" id="PTHR10943:SF1">
    <property type="entry name" value="26S PROTEASOME NON-ATPASE REGULATORY SUBUNIT 2"/>
    <property type="match status" value="1"/>
</dbReference>
<sequence length="891" mass="97776">MNKREQDKESDMNEEDKRLQEELLQAVDVLKGKDETAILLSLNHLRMLIRTSTTSMTSVPKPLKYLRNFYPSLKSSYERLKRKEVKIRFAEILSVLALAGATTAFRDCLNFCIKGAVENPGEWGHEYVRQLEIEIVDEWTNAPIKEEHEIRKRLTSLIKSIIAFDMKHNAEIQACDLCLEIDELNFLAEHLDSTNFARVCHYLISCAAYSEDTERRQILEFATEQYLKFNEFTRAILIALQLANSELIFKCFNACPDSLMRNQLAFILARLQDQPLKIEYQGNDAKDVEAIFSNGHVNTHFQILARELDILEPKLPEDIYKSWLMSGSRQMEHDSARANLAASFVSGFVHAGFGEDKLMANTSDCWVYKNKEHGMLSATASLGLIHMWDVDGGLVPIDKYLYTNEDHIKSGALLAIGLVNCGIHNECDPALALLSEYVSSSSQTLRIGAVLGLGLAYAGSRRKDVTGLLSAALADEQNNMQVLSLVAISLGLVNVGSGDSDVSSTILLKLLGLSVKELVITHSRFLALALGMIYMGTRDAIETPSAALEALPKPYNFASQTMLQICAYAGTGDVLIVQELLRICSEATEEVTSVKTTPENTPTPSCCDQRKPQGSSATLEKNKKADNQTEESAKDIEAPQAIASLGVGVVGLGEGKENSRIFGQIGRYGPTPARRAMPLAMALSSLSNADPAVLDVLNKYSHDHDADVALNAIFALGLVGAGTNNARLATMLRQLAAYHAKNPSHLFLVRISQGLVHLGKGTLSLSPLRYASKVLDYTALAGLMVVLVACLDCRNLILSQSHYLMYCLAVAIEPRWLVTVDENLKNLPVSVRVGQSVDVVGKAGNPKSIVGGHVQTTPVLLCAGEKAELVSDQYESLSSVLEGFVILREKV</sequence>
<dbReference type="GO" id="GO:0042176">
    <property type="term" value="P:regulation of protein catabolic process"/>
    <property type="evidence" value="ECO:0007669"/>
    <property type="project" value="InterPro"/>
</dbReference>
<evidence type="ECO:0000256" key="3">
    <source>
        <dbReference type="ARBA" id="ARBA00014928"/>
    </source>
</evidence>
<dbReference type="InterPro" id="IPR016643">
    <property type="entry name" value="26S_Psome_Rpn1"/>
</dbReference>
<evidence type="ECO:0000259" key="10">
    <source>
        <dbReference type="Pfam" id="PF18051"/>
    </source>
</evidence>
<dbReference type="Pfam" id="PF17781">
    <property type="entry name" value="RPN1_RPN2_N"/>
    <property type="match status" value="1"/>
</dbReference>
<dbReference type="Pfam" id="PF18051">
    <property type="entry name" value="RPN1_C"/>
    <property type="match status" value="1"/>
</dbReference>
<evidence type="ECO:0000256" key="1">
    <source>
        <dbReference type="ARBA" id="ARBA00004031"/>
    </source>
</evidence>
<keyword evidence="12" id="KW-1185">Reference proteome</keyword>
<evidence type="ECO:0000313" key="11">
    <source>
        <dbReference type="EMBL" id="CAL1673434.1"/>
    </source>
</evidence>
<evidence type="ECO:0000256" key="8">
    <source>
        <dbReference type="SAM" id="MobiDB-lite"/>
    </source>
</evidence>
<dbReference type="AlphaFoldDB" id="A0AAV2N112"/>
<comment type="subunit">
    <text evidence="6">Component of the 19S proteasome regulatory particle complex. The 26S proteasome consists of a 20S core particle (CP) and two 19S regulatory subunits (RP). The regulatory particle is made of a lid composed of 9 subunits, a base containing 6 ATPases and few additional components including PSMD2. Interacts with RPGRIP1L. Interacts with CRY1 in a KDM8-dependent manner. Interacts (via C-terminus) with phosphatase UBLCP1 (via ubiquitin-like domain); the interaction recruits UBLCP1 to the 19S regulatory particle where it dephosphorylates 19S subunit PSMC2/RPT1 which impairs PSMC2 ATPase activity and disrupts 26S proteasome assembly.</text>
</comment>
<evidence type="ECO:0000256" key="4">
    <source>
        <dbReference type="ARBA" id="ARBA00022737"/>
    </source>
</evidence>
<dbReference type="InterPro" id="IPR040892">
    <property type="entry name" value="RPN1_N"/>
</dbReference>
<dbReference type="InterPro" id="IPR002015">
    <property type="entry name" value="Proteasome/cyclosome_rpt"/>
</dbReference>
<dbReference type="InterPro" id="IPR041433">
    <property type="entry name" value="RPN1_C"/>
</dbReference>
<dbReference type="Gene3D" id="1.25.10.10">
    <property type="entry name" value="Leucine-rich Repeat Variant"/>
    <property type="match status" value="1"/>
</dbReference>
<keyword evidence="5 7" id="KW-0647">Proteasome</keyword>
<gene>
    <name evidence="11" type="ORF">LPLAT_LOCUS331</name>
</gene>
<proteinExistence type="inferred from homology"/>
<evidence type="ECO:0000313" key="12">
    <source>
        <dbReference type="Proteomes" id="UP001497644"/>
    </source>
</evidence>
<keyword evidence="4" id="KW-0677">Repeat</keyword>